<dbReference type="PANTHER" id="PTHR35894">
    <property type="entry name" value="GENERAL SECRETION PATHWAY PROTEIN A-RELATED"/>
    <property type="match status" value="1"/>
</dbReference>
<dbReference type="RefSeq" id="WP_348387628.1">
    <property type="nucleotide sequence ID" value="NZ_CP134146.1"/>
</dbReference>
<dbReference type="InterPro" id="IPR027417">
    <property type="entry name" value="P-loop_NTPase"/>
</dbReference>
<dbReference type="Pfam" id="PF13401">
    <property type="entry name" value="AAA_22"/>
    <property type="match status" value="1"/>
</dbReference>
<sequence>MYEQHYGMTLKPFQLSPDPRFFYASNKHKQALSYLEYGLEQGEGFIVITGPVGTGKTTLAQSLLSNLDVTKIHAVQIVTSKLSPEDLLLVIAKEFGLSPLSPAKAHLLQAIEEHLMTLKLQGMRALLLVDEAQNLPLDSVEELRMLSNFQSDSKPLLQSFLLGQEELKSIILSPELEQFRQRIIASCHLQSLTTEEIEQYVLHRLTSAGIANAEIFERDCFTQIQQITTGIPRKINLLVDRILLYGFLNDLTQFTSSEVQTVIDEMADELSASLSINNQQQELYNNQPGVHLNKMENRDALLSSLQKVDNYLQENIDQKIKMNRYLDKLLKQKNLTLSQFENPEDNS</sequence>
<evidence type="ECO:0000259" key="1">
    <source>
        <dbReference type="SMART" id="SM00382"/>
    </source>
</evidence>
<dbReference type="InterPro" id="IPR017466">
    <property type="entry name" value="XrtA-assoc_ATPase-like"/>
</dbReference>
<dbReference type="SMART" id="SM00382">
    <property type="entry name" value="AAA"/>
    <property type="match status" value="1"/>
</dbReference>
<proteinExistence type="predicted"/>
<dbReference type="EMBL" id="CP134146">
    <property type="protein sequence ID" value="WNC68472.1"/>
    <property type="molecule type" value="Genomic_DNA"/>
</dbReference>
<dbReference type="InterPro" id="IPR049945">
    <property type="entry name" value="AAA_22"/>
</dbReference>
<accession>A0ABY9TI84</accession>
<reference evidence="3" key="1">
    <citation type="submission" date="2023-09" db="EMBL/GenBank/DDBJ databases">
        <authorList>
            <person name="Li S."/>
            <person name="Li X."/>
            <person name="Zhang C."/>
            <person name="Zhao Z."/>
        </authorList>
    </citation>
    <scope>NUCLEOTIDE SEQUENCE [LARGE SCALE GENOMIC DNA]</scope>
    <source>
        <strain evidence="3">SQ345</strain>
    </source>
</reference>
<evidence type="ECO:0000313" key="3">
    <source>
        <dbReference type="Proteomes" id="UP001248581"/>
    </source>
</evidence>
<dbReference type="SUPFAM" id="SSF52540">
    <property type="entry name" value="P-loop containing nucleoside triphosphate hydrolases"/>
    <property type="match status" value="1"/>
</dbReference>
<dbReference type="NCBIfam" id="TIGR03015">
    <property type="entry name" value="pepcterm_ATPase"/>
    <property type="match status" value="1"/>
</dbReference>
<feature type="domain" description="AAA+ ATPase" evidence="1">
    <location>
        <begin position="42"/>
        <end position="221"/>
    </location>
</feature>
<keyword evidence="3" id="KW-1185">Reference proteome</keyword>
<dbReference type="Proteomes" id="UP001248581">
    <property type="component" value="Chromosome"/>
</dbReference>
<dbReference type="Gene3D" id="3.40.50.300">
    <property type="entry name" value="P-loop containing nucleotide triphosphate hydrolases"/>
    <property type="match status" value="1"/>
</dbReference>
<name>A0ABY9TI84_9GAMM</name>
<gene>
    <name evidence="2" type="ORF">RI845_18375</name>
</gene>
<protein>
    <submittedName>
        <fullName evidence="2">XrtA-associated ATPase</fullName>
    </submittedName>
</protein>
<dbReference type="PANTHER" id="PTHR35894:SF1">
    <property type="entry name" value="PHOSPHORIBULOKINASE _ URIDINE KINASE FAMILY"/>
    <property type="match status" value="1"/>
</dbReference>
<organism evidence="2 3">
    <name type="scientific">Thalassotalea nanhaiensis</name>
    <dbReference type="NCBI Taxonomy" id="3065648"/>
    <lineage>
        <taxon>Bacteria</taxon>
        <taxon>Pseudomonadati</taxon>
        <taxon>Pseudomonadota</taxon>
        <taxon>Gammaproteobacteria</taxon>
        <taxon>Alteromonadales</taxon>
        <taxon>Colwelliaceae</taxon>
        <taxon>Thalassotalea</taxon>
    </lineage>
</organism>
<dbReference type="InterPro" id="IPR003593">
    <property type="entry name" value="AAA+_ATPase"/>
</dbReference>
<evidence type="ECO:0000313" key="2">
    <source>
        <dbReference type="EMBL" id="WNC68472.1"/>
    </source>
</evidence>
<dbReference type="InterPro" id="IPR052026">
    <property type="entry name" value="ExeA_AAA_ATPase_DNA-bind"/>
</dbReference>